<keyword evidence="5" id="KW-1133">Transmembrane helix</keyword>
<gene>
    <name evidence="6" type="ORF">JHT90_14305</name>
</gene>
<dbReference type="Gene3D" id="3.30.700.10">
    <property type="entry name" value="Glycoprotein, Type 4 Pilin"/>
    <property type="match status" value="1"/>
</dbReference>
<keyword evidence="5" id="KW-0472">Membrane</keyword>
<dbReference type="SUPFAM" id="SSF54523">
    <property type="entry name" value="Pili subunits"/>
    <property type="match status" value="1"/>
</dbReference>
<protein>
    <recommendedName>
        <fullName evidence="3">Pilin</fullName>
    </recommendedName>
</protein>
<proteinExistence type="inferred from homology"/>
<evidence type="ECO:0000256" key="3">
    <source>
        <dbReference type="ARBA" id="ARBA00029638"/>
    </source>
</evidence>
<comment type="similarity">
    <text evidence="1 4">Belongs to the N-Me-Phe pilin family.</text>
</comment>
<dbReference type="GO" id="GO:0007155">
    <property type="term" value="P:cell adhesion"/>
    <property type="evidence" value="ECO:0007669"/>
    <property type="project" value="InterPro"/>
</dbReference>
<keyword evidence="7" id="KW-1185">Reference proteome</keyword>
<sequence length="159" mass="17205">MLYQKGFTLIELMIVIAIIGIIAAIAIPAYFDYSARTQMVEALSLASGQKSPLSEFYGSKGFCPNNTSQAIEGLAKSSDISGRYVSEVKTGDATVTSFIYGNQTMIGMCQIEAVMRSSGVYKEIQGRSLLLTMAPTSGSFVWHCSSPNISKQYLPKSCQ</sequence>
<dbReference type="PROSITE" id="PS00409">
    <property type="entry name" value="PROKAR_NTER_METHYL"/>
    <property type="match status" value="1"/>
</dbReference>
<evidence type="ECO:0000313" key="6">
    <source>
        <dbReference type="EMBL" id="QQP87234.1"/>
    </source>
</evidence>
<dbReference type="KEGG" id="eaz:JHT90_14305"/>
<organism evidence="6 7">
    <name type="scientific">Entomomonas asaccharolytica</name>
    <dbReference type="NCBI Taxonomy" id="2785331"/>
    <lineage>
        <taxon>Bacteria</taxon>
        <taxon>Pseudomonadati</taxon>
        <taxon>Pseudomonadota</taxon>
        <taxon>Gammaproteobacteria</taxon>
        <taxon>Pseudomonadales</taxon>
        <taxon>Pseudomonadaceae</taxon>
        <taxon>Entomomonas</taxon>
    </lineage>
</organism>
<dbReference type="PANTHER" id="PTHR30093:SF34">
    <property type="entry name" value="PREPILIN PEPTIDASE-DEPENDENT PROTEIN D"/>
    <property type="match status" value="1"/>
</dbReference>
<accession>A0A974NIR2</accession>
<reference evidence="6 7" key="1">
    <citation type="submission" date="2021-01" db="EMBL/GenBank/DDBJ databases">
        <title>Entomomonas sp. F2A isolated from a house cricket (Acheta domesticus).</title>
        <authorList>
            <person name="Spergser J."/>
            <person name="Busse H.-J."/>
        </authorList>
    </citation>
    <scope>NUCLEOTIDE SEQUENCE [LARGE SCALE GENOMIC DNA]</scope>
    <source>
        <strain evidence="6 7">F2A</strain>
    </source>
</reference>
<dbReference type="Pfam" id="PF07963">
    <property type="entry name" value="N_methyl"/>
    <property type="match status" value="1"/>
</dbReference>
<dbReference type="Pfam" id="PF00114">
    <property type="entry name" value="Pilin"/>
    <property type="match status" value="1"/>
</dbReference>
<evidence type="ECO:0000256" key="4">
    <source>
        <dbReference type="RuleBase" id="RU000389"/>
    </source>
</evidence>
<keyword evidence="2" id="KW-0488">Methylation</keyword>
<evidence type="ECO:0000256" key="5">
    <source>
        <dbReference type="SAM" id="Phobius"/>
    </source>
</evidence>
<dbReference type="PANTHER" id="PTHR30093">
    <property type="entry name" value="GENERAL SECRETION PATHWAY PROTEIN G"/>
    <property type="match status" value="1"/>
</dbReference>
<evidence type="ECO:0000256" key="1">
    <source>
        <dbReference type="ARBA" id="ARBA00005233"/>
    </source>
</evidence>
<dbReference type="Proteomes" id="UP000595278">
    <property type="component" value="Chromosome"/>
</dbReference>
<feature type="transmembrane region" description="Helical" evidence="5">
    <location>
        <begin position="12"/>
        <end position="31"/>
    </location>
</feature>
<dbReference type="NCBIfam" id="TIGR02532">
    <property type="entry name" value="IV_pilin_GFxxxE"/>
    <property type="match status" value="1"/>
</dbReference>
<dbReference type="AlphaFoldDB" id="A0A974NIR2"/>
<keyword evidence="4" id="KW-0281">Fimbrium</keyword>
<dbReference type="InterPro" id="IPR001082">
    <property type="entry name" value="Pilin"/>
</dbReference>
<dbReference type="EMBL" id="CP067393">
    <property type="protein sequence ID" value="QQP87234.1"/>
    <property type="molecule type" value="Genomic_DNA"/>
</dbReference>
<dbReference type="InterPro" id="IPR012902">
    <property type="entry name" value="N_methyl_site"/>
</dbReference>
<dbReference type="GO" id="GO:0009289">
    <property type="term" value="C:pilus"/>
    <property type="evidence" value="ECO:0007669"/>
    <property type="project" value="InterPro"/>
</dbReference>
<dbReference type="InterPro" id="IPR045584">
    <property type="entry name" value="Pilin-like"/>
</dbReference>
<evidence type="ECO:0000313" key="7">
    <source>
        <dbReference type="Proteomes" id="UP000595278"/>
    </source>
</evidence>
<keyword evidence="5" id="KW-0812">Transmembrane</keyword>
<evidence type="ECO:0000256" key="2">
    <source>
        <dbReference type="ARBA" id="ARBA00022481"/>
    </source>
</evidence>
<name>A0A974NIR2_9GAMM</name>